<sequence>MWYTQTQTSPHHSPPPLNKKFHPRTRDDRSLALRGFWKHFSFPDRPPLTASGSGRDLCWWGSSPPAVACHKDTSTDDDEDEDDDDGGVAALADAHQWNGGYILSHRPFCLHWPSVRPSIYLPFPSGVTSGAFTRGGGMEEDGVRPQEDVRRTRGNQVLKLCESWVGGCPPLELQSTPSPVPSPRSLALLSAGEDDRTSTDEQTTNGPLEPPRSISRDRLSDASTHSSSGQGYVCDIESGDEKASESGSDLFTTVSNCASRLVNHVRPVVALTPPATTATLCNGVVPMVTVNPTTTTASPSLISSISISTTATTTTTTTSTTAIPAAIAPTTLTVHFRHHQACHRQPDQRTFPLAQLFRFAGLRLAHRPHQRPFRHLVRKQQSPLQQTTPITCLCYATRDPRGDQGTDASNTTKRGPPSSPPSPPPFLIQQGAGAGKENEKKSENVNEKERQHPPHRHPHRIIQLPLFQPALSFQSQDFGEAEEVISVFPPPSLGQDFLHQDLNNRLLAHRGAETGPLPPSTFLRSVAAATDAAHHQHQHLHNHQHMHQHTYNGLGQPSLVPTPPPHLFDKIPKSPFESSLYRPNTLLPGQMLLPFRDREKPAAVPAPSVLPQPKKQGRWCAVHVRVAWEIYHHQQKQQQEAATGPGPATKPADKPGDPLRGDPLRGDPLRGDPLKGDPLRHSNHLLPGAALPRPPDLQAAGPAALLASSHSRALEALPHHSTSFFSPGPLGLPPFPRPAPCPPSMIGLGFGGLGGLLGRDLPNPALTSPHEWNRLHRTPPSFPVWPKPDLEREKEKEREAEREREREREQERERDLRREEEREREQRLASQRLEERTRYKDSDLSQPSARPRSRSPLRNGRLDSSKSDLTGGVDRRLDEKVVSAVKVKEERREEELLQAERDKMMQNSYLGLAGHHLPPHSVGPPLGFTLLDRTRMVPPPHTYLPGLDPRPAMSSPAMWNPFDKTSQEINHRLELERERERERMAIMSRLSGATSITLMEQERLKEQMFREHQERELELRRQYLERLQPYERERLSYEQKMRSMEAVFASAAYSPFARTISPMFNHHAAHHLPTGSKSNSPASLAPGIPPPLIPSASATVVHPPAPTGVPPRSHDSSPTSSKSKGYSPADSTSDLKDKRDSCSTDPDAHSR</sequence>
<dbReference type="AlphaFoldDB" id="A0A2T7PDQ9"/>
<dbReference type="STRING" id="400727.A0A2T7PDQ9"/>
<dbReference type="OrthoDB" id="10060000at2759"/>
<evidence type="ECO:0000256" key="2">
    <source>
        <dbReference type="SAM" id="MobiDB-lite"/>
    </source>
</evidence>
<feature type="region of interest" description="Disordered" evidence="2">
    <location>
        <begin position="769"/>
        <end position="874"/>
    </location>
</feature>
<organism evidence="3 4">
    <name type="scientific">Pomacea canaliculata</name>
    <name type="common">Golden apple snail</name>
    <dbReference type="NCBI Taxonomy" id="400727"/>
    <lineage>
        <taxon>Eukaryota</taxon>
        <taxon>Metazoa</taxon>
        <taxon>Spiralia</taxon>
        <taxon>Lophotrochozoa</taxon>
        <taxon>Mollusca</taxon>
        <taxon>Gastropoda</taxon>
        <taxon>Caenogastropoda</taxon>
        <taxon>Architaenioglossa</taxon>
        <taxon>Ampullarioidea</taxon>
        <taxon>Ampullariidae</taxon>
        <taxon>Pomacea</taxon>
    </lineage>
</organism>
<feature type="compositionally biased region" description="Low complexity" evidence="2">
    <location>
        <begin position="847"/>
        <end position="856"/>
    </location>
</feature>
<evidence type="ECO:0000256" key="1">
    <source>
        <dbReference type="ARBA" id="ARBA00022553"/>
    </source>
</evidence>
<feature type="compositionally biased region" description="Low complexity" evidence="2">
    <location>
        <begin position="641"/>
        <end position="650"/>
    </location>
</feature>
<proteinExistence type="predicted"/>
<feature type="region of interest" description="Disordered" evidence="2">
    <location>
        <begin position="1071"/>
        <end position="1151"/>
    </location>
</feature>
<name>A0A2T7PDQ9_POMCA</name>
<keyword evidence="1" id="KW-0597">Phosphoprotein</keyword>
<reference evidence="3 4" key="1">
    <citation type="submission" date="2018-04" db="EMBL/GenBank/DDBJ databases">
        <title>The genome of golden apple snail Pomacea canaliculata provides insight into stress tolerance and invasive adaptation.</title>
        <authorList>
            <person name="Liu C."/>
            <person name="Liu B."/>
            <person name="Ren Y."/>
            <person name="Zhang Y."/>
            <person name="Wang H."/>
            <person name="Li S."/>
            <person name="Jiang F."/>
            <person name="Yin L."/>
            <person name="Zhang G."/>
            <person name="Qian W."/>
            <person name="Fan W."/>
        </authorList>
    </citation>
    <scope>NUCLEOTIDE SEQUENCE [LARGE SCALE GENOMIC DNA]</scope>
    <source>
        <strain evidence="3">SZHN2017</strain>
        <tissue evidence="3">Muscle</tissue>
    </source>
</reference>
<feature type="region of interest" description="Disordered" evidence="2">
    <location>
        <begin position="171"/>
        <end position="248"/>
    </location>
</feature>
<dbReference type="Pfam" id="PF15336">
    <property type="entry name" value="Auts2"/>
    <property type="match status" value="1"/>
</dbReference>
<dbReference type="PANTHER" id="PTHR14429">
    <property type="entry name" value="FIBROSIN FAMILY MEMBER"/>
    <property type="match status" value="1"/>
</dbReference>
<feature type="compositionally biased region" description="Low complexity" evidence="2">
    <location>
        <begin position="1116"/>
        <end position="1128"/>
    </location>
</feature>
<dbReference type="EMBL" id="PZQS01000004">
    <property type="protein sequence ID" value="PVD31550.1"/>
    <property type="molecule type" value="Genomic_DNA"/>
</dbReference>
<feature type="compositionally biased region" description="Basic and acidic residues" evidence="2">
    <location>
        <begin position="651"/>
        <end position="680"/>
    </location>
</feature>
<feature type="region of interest" description="Disordered" evidence="2">
    <location>
        <begin position="396"/>
        <end position="458"/>
    </location>
</feature>
<feature type="compositionally biased region" description="Basic and acidic residues" evidence="2">
    <location>
        <begin position="1133"/>
        <end position="1151"/>
    </location>
</feature>
<feature type="compositionally biased region" description="Basic and acidic residues" evidence="2">
    <location>
        <begin position="436"/>
        <end position="452"/>
    </location>
</feature>
<feature type="compositionally biased region" description="Pro residues" evidence="2">
    <location>
        <begin position="417"/>
        <end position="426"/>
    </location>
</feature>
<feature type="compositionally biased region" description="Polar residues" evidence="2">
    <location>
        <begin position="1"/>
        <end position="11"/>
    </location>
</feature>
<feature type="region of interest" description="Disordered" evidence="2">
    <location>
        <begin position="634"/>
        <end position="697"/>
    </location>
</feature>
<feature type="compositionally biased region" description="Basic and acidic residues" evidence="2">
    <location>
        <begin position="788"/>
        <end position="843"/>
    </location>
</feature>
<gene>
    <name evidence="3" type="ORF">C0Q70_06963</name>
</gene>
<comment type="caution">
    <text evidence="3">The sequence shown here is derived from an EMBL/GenBank/DDBJ whole genome shotgun (WGS) entry which is preliminary data.</text>
</comment>
<evidence type="ECO:0000313" key="4">
    <source>
        <dbReference type="Proteomes" id="UP000245119"/>
    </source>
</evidence>
<protein>
    <submittedName>
        <fullName evidence="3">Uncharacterized protein</fullName>
    </submittedName>
</protein>
<dbReference type="PANTHER" id="PTHR14429:SF22">
    <property type="entry name" value="AGAP013055-PA"/>
    <property type="match status" value="1"/>
</dbReference>
<dbReference type="InterPro" id="IPR023246">
    <property type="entry name" value="AUTS2"/>
</dbReference>
<feature type="compositionally biased region" description="Polar residues" evidence="2">
    <location>
        <begin position="221"/>
        <end position="230"/>
    </location>
</feature>
<evidence type="ECO:0000313" key="3">
    <source>
        <dbReference type="EMBL" id="PVD31550.1"/>
    </source>
</evidence>
<feature type="region of interest" description="Disordered" evidence="2">
    <location>
        <begin position="1"/>
        <end position="25"/>
    </location>
</feature>
<dbReference type="Proteomes" id="UP000245119">
    <property type="component" value="Linkage Group LG4"/>
</dbReference>
<accession>A0A2T7PDQ9</accession>
<keyword evidence="4" id="KW-1185">Reference proteome</keyword>